<sequence length="334" mass="39351">MTEKNRKYVFPLLLDLHYVKNDVLKTCYKIVNHIEAANIIVVPLEYSYSMKKYNNIVQDLINQALKIGKPIWVYSGGDFGYSLKNQNVYNFRFSGFKSKLNRRTFLLPAFVNDPYGLHINKEFSTINKQPKPKIGFVGQAKGGFLKYLKELLSFAKTNIKRFVIKQLRDYQAFYPSITKRAKYLELLKKSNHLQTHFILRNSYRAGVKTLAEKHKTTQEFYQNIYNNPYTFCLRGAGNFSVRFYEVLATGRIPILINTDCLLPLDNKINWDKHCLIINEANIKTMPETIVQFHAKLSNQDFLKLQKSNRELWNNYLRRHTYFKEVHDIFCNILN</sequence>
<accession>A0ABY8KUK5</accession>
<reference evidence="2 3" key="1">
    <citation type="submission" date="2023-04" db="EMBL/GenBank/DDBJ databases">
        <title>Taxonomic identification of the Arctic strain Aequorivita sp. nov. and transcriptomic analysis in response to temperature stress.</title>
        <authorList>
            <person name="Liu W."/>
            <person name="Cong B."/>
            <person name="Lin J."/>
        </authorList>
    </citation>
    <scope>NUCLEOTIDE SEQUENCE [LARGE SCALE GENOMIC DNA]</scope>
    <source>
        <strain evidence="2 3">Ant34-E75</strain>
    </source>
</reference>
<gene>
    <name evidence="2" type="ORF">QCQ61_00750</name>
</gene>
<evidence type="ECO:0000313" key="2">
    <source>
        <dbReference type="EMBL" id="WGF92732.1"/>
    </source>
</evidence>
<dbReference type="Proteomes" id="UP001238523">
    <property type="component" value="Chromosome"/>
</dbReference>
<dbReference type="RefSeq" id="WP_279448802.1">
    <property type="nucleotide sequence ID" value="NZ_CP122379.1"/>
</dbReference>
<evidence type="ECO:0000313" key="3">
    <source>
        <dbReference type="Proteomes" id="UP001238523"/>
    </source>
</evidence>
<organism evidence="2 3">
    <name type="scientific">Aequorivita marisscotiae</name>
    <dbReference type="NCBI Taxonomy" id="3040348"/>
    <lineage>
        <taxon>Bacteria</taxon>
        <taxon>Pseudomonadati</taxon>
        <taxon>Bacteroidota</taxon>
        <taxon>Flavobacteriia</taxon>
        <taxon>Flavobacteriales</taxon>
        <taxon>Flavobacteriaceae</taxon>
        <taxon>Aequorivita</taxon>
    </lineage>
</organism>
<feature type="domain" description="Exostosin GT47" evidence="1">
    <location>
        <begin position="211"/>
        <end position="290"/>
    </location>
</feature>
<name>A0ABY8KUK5_9FLAO</name>
<protein>
    <recommendedName>
        <fullName evidence="1">Exostosin GT47 domain-containing protein</fullName>
    </recommendedName>
</protein>
<evidence type="ECO:0000259" key="1">
    <source>
        <dbReference type="Pfam" id="PF03016"/>
    </source>
</evidence>
<dbReference type="Pfam" id="PF03016">
    <property type="entry name" value="Exostosin_GT47"/>
    <property type="match status" value="1"/>
</dbReference>
<dbReference type="EMBL" id="CP122379">
    <property type="protein sequence ID" value="WGF92732.1"/>
    <property type="molecule type" value="Genomic_DNA"/>
</dbReference>
<proteinExistence type="predicted"/>
<dbReference type="InterPro" id="IPR040911">
    <property type="entry name" value="Exostosin_GT47"/>
</dbReference>
<keyword evidence="3" id="KW-1185">Reference proteome</keyword>